<evidence type="ECO:0000256" key="1">
    <source>
        <dbReference type="SAM" id="Coils"/>
    </source>
</evidence>
<keyword evidence="2" id="KW-1133">Transmembrane helix</keyword>
<accession>A0A0V8DWG4</accession>
<feature type="transmembrane region" description="Helical" evidence="2">
    <location>
        <begin position="61"/>
        <end position="82"/>
    </location>
</feature>
<dbReference type="AlphaFoldDB" id="A0A0V8DWG4"/>
<feature type="coiled-coil region" evidence="1">
    <location>
        <begin position="83"/>
        <end position="117"/>
    </location>
</feature>
<evidence type="ECO:0000256" key="2">
    <source>
        <dbReference type="SAM" id="Phobius"/>
    </source>
</evidence>
<keyword evidence="2" id="KW-0812">Transmembrane</keyword>
<reference evidence="4" key="1">
    <citation type="submission" date="2015-10" db="EMBL/GenBank/DDBJ databases">
        <title>Draft Genome Sequences of 11 Lactococcus lactis subspecies cremoris strains.</title>
        <authorList>
            <person name="Wels M."/>
            <person name="Backus L."/>
            <person name="Boekhorst J."/>
            <person name="Dijkstra A."/>
            <person name="Beerthuizen M."/>
            <person name="Kelly W."/>
            <person name="Siezen R."/>
            <person name="Bachmann H."/>
            <person name="Van Hijum S."/>
        </authorList>
    </citation>
    <scope>NUCLEOTIDE SEQUENCE [LARGE SCALE GENOMIC DNA]</scope>
    <source>
        <strain evidence="4">M20</strain>
    </source>
</reference>
<comment type="caution">
    <text evidence="3">The sequence shown here is derived from an EMBL/GenBank/DDBJ whole genome shotgun (WGS) entry which is preliminary data.</text>
</comment>
<dbReference type="EMBL" id="LKLU01000144">
    <property type="protein sequence ID" value="KSU17633.1"/>
    <property type="molecule type" value="Genomic_DNA"/>
</dbReference>
<organism evidence="3 4">
    <name type="scientific">Lactococcus lactis subsp. lactis</name>
    <name type="common">Streptococcus lactis</name>
    <dbReference type="NCBI Taxonomy" id="1360"/>
    <lineage>
        <taxon>Bacteria</taxon>
        <taxon>Bacillati</taxon>
        <taxon>Bacillota</taxon>
        <taxon>Bacilli</taxon>
        <taxon>Lactobacillales</taxon>
        <taxon>Streptococcaceae</taxon>
        <taxon>Lactococcus</taxon>
    </lineage>
</organism>
<gene>
    <name evidence="3" type="ORF">M20_2609</name>
</gene>
<name>A0A0V8DWG4_LACLL</name>
<evidence type="ECO:0000313" key="3">
    <source>
        <dbReference type="EMBL" id="KSU17633.1"/>
    </source>
</evidence>
<dbReference type="Proteomes" id="UP000053719">
    <property type="component" value="Unassembled WGS sequence"/>
</dbReference>
<sequence length="122" mass="14739">MTVYGQKNNDGKFTYVDSKGKEQKFDYQWKFTKDFTILGKTASKLNSKDVTVKKTPWYENWLIWLGLLLILLALFFLFFILWKRRKKEEEEEQDLEKEKLKAQLEEMREQISKEDNSDEIDV</sequence>
<keyword evidence="1" id="KW-0175">Coiled coil</keyword>
<dbReference type="PATRIC" id="fig|1360.114.peg.443"/>
<keyword evidence="2" id="KW-0472">Membrane</keyword>
<protein>
    <submittedName>
        <fullName evidence="3">Cell surface protein</fullName>
    </submittedName>
</protein>
<evidence type="ECO:0000313" key="4">
    <source>
        <dbReference type="Proteomes" id="UP000053719"/>
    </source>
</evidence>
<proteinExistence type="predicted"/>